<keyword evidence="3" id="KW-1185">Reference proteome</keyword>
<protein>
    <recommendedName>
        <fullName evidence="4">Nitrogen fixation protein FixH</fullName>
    </recommendedName>
</protein>
<sequence length="162" mass="18115">MQEKKPWYKPSWAWFVLALPLIAILGCINLIWLAGKHNDGAVADDYTRTGDEVTQVVARDQFAARLGLRAEGGIDEHGQVHFTLNQTAAGPLQLRLIHPTVAANDQQIVLKDMGAQNWQGQLAHPLGEARWEMALVDGKNQWRLRGQIKPGQKTGWLLQPRP</sequence>
<keyword evidence="1" id="KW-0812">Transmembrane</keyword>
<name>A0A840RC64_9NEIS</name>
<dbReference type="RefSeq" id="WP_184098652.1">
    <property type="nucleotide sequence ID" value="NZ_JACHHN010000002.1"/>
</dbReference>
<organism evidence="2 3">
    <name type="scientific">Silvimonas terrae</name>
    <dbReference type="NCBI Taxonomy" id="300266"/>
    <lineage>
        <taxon>Bacteria</taxon>
        <taxon>Pseudomonadati</taxon>
        <taxon>Pseudomonadota</taxon>
        <taxon>Betaproteobacteria</taxon>
        <taxon>Neisseriales</taxon>
        <taxon>Chitinibacteraceae</taxon>
        <taxon>Silvimonas</taxon>
    </lineage>
</organism>
<accession>A0A840RC64</accession>
<gene>
    <name evidence="2" type="ORF">HNQ50_001259</name>
</gene>
<comment type="caution">
    <text evidence="2">The sequence shown here is derived from an EMBL/GenBank/DDBJ whole genome shotgun (WGS) entry which is preliminary data.</text>
</comment>
<evidence type="ECO:0000313" key="3">
    <source>
        <dbReference type="Proteomes" id="UP000543030"/>
    </source>
</evidence>
<keyword evidence="1" id="KW-0472">Membrane</keyword>
<feature type="transmembrane region" description="Helical" evidence="1">
    <location>
        <begin position="12"/>
        <end position="34"/>
    </location>
</feature>
<keyword evidence="1" id="KW-1133">Transmembrane helix</keyword>
<dbReference type="Pfam" id="PF05751">
    <property type="entry name" value="FixH"/>
    <property type="match status" value="1"/>
</dbReference>
<dbReference type="Proteomes" id="UP000543030">
    <property type="component" value="Unassembled WGS sequence"/>
</dbReference>
<dbReference type="InterPro" id="IPR008620">
    <property type="entry name" value="FixH"/>
</dbReference>
<dbReference type="AlphaFoldDB" id="A0A840RC64"/>
<evidence type="ECO:0000313" key="2">
    <source>
        <dbReference type="EMBL" id="MBB5190537.1"/>
    </source>
</evidence>
<evidence type="ECO:0008006" key="4">
    <source>
        <dbReference type="Google" id="ProtNLM"/>
    </source>
</evidence>
<proteinExistence type="predicted"/>
<reference evidence="2 3" key="1">
    <citation type="submission" date="2020-08" db="EMBL/GenBank/DDBJ databases">
        <title>Genomic Encyclopedia of Type Strains, Phase IV (KMG-IV): sequencing the most valuable type-strain genomes for metagenomic binning, comparative biology and taxonomic classification.</title>
        <authorList>
            <person name="Goeker M."/>
        </authorList>
    </citation>
    <scope>NUCLEOTIDE SEQUENCE [LARGE SCALE GENOMIC DNA]</scope>
    <source>
        <strain evidence="2 3">DSM 18233</strain>
    </source>
</reference>
<evidence type="ECO:0000256" key="1">
    <source>
        <dbReference type="SAM" id="Phobius"/>
    </source>
</evidence>
<dbReference type="PROSITE" id="PS51257">
    <property type="entry name" value="PROKAR_LIPOPROTEIN"/>
    <property type="match status" value="1"/>
</dbReference>
<dbReference type="EMBL" id="JACHHN010000002">
    <property type="protein sequence ID" value="MBB5190537.1"/>
    <property type="molecule type" value="Genomic_DNA"/>
</dbReference>